<organism evidence="1 2">
    <name type="scientific">Malus baccata</name>
    <name type="common">Siberian crab apple</name>
    <name type="synonym">Pyrus baccata</name>
    <dbReference type="NCBI Taxonomy" id="106549"/>
    <lineage>
        <taxon>Eukaryota</taxon>
        <taxon>Viridiplantae</taxon>
        <taxon>Streptophyta</taxon>
        <taxon>Embryophyta</taxon>
        <taxon>Tracheophyta</taxon>
        <taxon>Spermatophyta</taxon>
        <taxon>Magnoliopsida</taxon>
        <taxon>eudicotyledons</taxon>
        <taxon>Gunneridae</taxon>
        <taxon>Pentapetalae</taxon>
        <taxon>rosids</taxon>
        <taxon>fabids</taxon>
        <taxon>Rosales</taxon>
        <taxon>Rosaceae</taxon>
        <taxon>Amygdaloideae</taxon>
        <taxon>Maleae</taxon>
        <taxon>Malus</taxon>
    </lineage>
</organism>
<evidence type="ECO:0000313" key="2">
    <source>
        <dbReference type="Proteomes" id="UP000315295"/>
    </source>
</evidence>
<dbReference type="PANTHER" id="PTHR46250">
    <property type="entry name" value="MYB/SANT-LIKE DNA-BINDING DOMAIN PROTEIN-RELATED"/>
    <property type="match status" value="1"/>
</dbReference>
<dbReference type="PANTHER" id="PTHR46250:SF15">
    <property type="entry name" value="OS01G0523800 PROTEIN"/>
    <property type="match status" value="1"/>
</dbReference>
<name>A0A540KCY2_MALBA</name>
<dbReference type="Proteomes" id="UP000315295">
    <property type="component" value="Unassembled WGS sequence"/>
</dbReference>
<gene>
    <name evidence="1" type="ORF">C1H46_042498</name>
</gene>
<dbReference type="EMBL" id="VIEB01001469">
    <property type="protein sequence ID" value="TQD71970.1"/>
    <property type="molecule type" value="Genomic_DNA"/>
</dbReference>
<dbReference type="AlphaFoldDB" id="A0A540KCY2"/>
<protein>
    <submittedName>
        <fullName evidence="1">Uncharacterized protein</fullName>
    </submittedName>
</protein>
<keyword evidence="2" id="KW-1185">Reference proteome</keyword>
<accession>A0A540KCY2</accession>
<reference evidence="1 2" key="1">
    <citation type="journal article" date="2019" name="G3 (Bethesda)">
        <title>Sequencing of a Wild Apple (Malus baccata) Genome Unravels the Differences Between Cultivated and Wild Apple Species Regarding Disease Resistance and Cold Tolerance.</title>
        <authorList>
            <person name="Chen X."/>
        </authorList>
    </citation>
    <scope>NUCLEOTIDE SEQUENCE [LARGE SCALE GENOMIC DNA]</scope>
    <source>
        <strain evidence="2">cv. Shandingzi</strain>
        <tissue evidence="1">Leaves</tissue>
    </source>
</reference>
<evidence type="ECO:0000313" key="1">
    <source>
        <dbReference type="EMBL" id="TQD71970.1"/>
    </source>
</evidence>
<proteinExistence type="predicted"/>
<comment type="caution">
    <text evidence="1">The sequence shown here is derived from an EMBL/GenBank/DDBJ whole genome shotgun (WGS) entry which is preliminary data.</text>
</comment>
<sequence>MEAKLPGCGLKVFPYIQPRIKTLKAKYFVVTELLALSEFERNKEKMMFVCEKSIKDANGLYDQAFPHYHTLGEIYVKDRVVGANAGKVDDKEEVRFEDVNVNENEDEHESGYDVDTYFLVPNTLQQQNAESNTSNSSHKRARVEDEIAQQFSAMARTLTSSWL</sequence>